<dbReference type="EMBL" id="ATAY01000028">
    <property type="protein sequence ID" value="EPR12362.1"/>
    <property type="molecule type" value="Genomic_DNA"/>
</dbReference>
<accession>U4R282</accession>
<reference evidence="1 2" key="1">
    <citation type="journal article" date="2013" name="Genome Announc.">
        <title>Draft Genome Sequence of the Cellulolytic Bacterium Clostridium papyrosolvens C7 (ATCC 700395).</title>
        <authorList>
            <person name="Zepeda V."/>
            <person name="Dassa B."/>
            <person name="Borovok I."/>
            <person name="Lamed R."/>
            <person name="Bayer E.A."/>
            <person name="Cate J.H."/>
        </authorList>
    </citation>
    <scope>NUCLEOTIDE SEQUENCE [LARGE SCALE GENOMIC DNA]</scope>
    <source>
        <strain evidence="1 2">C7</strain>
    </source>
</reference>
<protein>
    <submittedName>
        <fullName evidence="1">Uncharacterized protein</fullName>
    </submittedName>
</protein>
<organism evidence="1 2">
    <name type="scientific">Ruminiclostridium papyrosolvens C7</name>
    <dbReference type="NCBI Taxonomy" id="1330534"/>
    <lineage>
        <taxon>Bacteria</taxon>
        <taxon>Bacillati</taxon>
        <taxon>Bacillota</taxon>
        <taxon>Clostridia</taxon>
        <taxon>Eubacteriales</taxon>
        <taxon>Oscillospiraceae</taxon>
        <taxon>Ruminiclostridium</taxon>
    </lineage>
</organism>
<gene>
    <name evidence="1" type="ORF">L323_08660</name>
</gene>
<name>U4R282_9FIRM</name>
<evidence type="ECO:0000313" key="2">
    <source>
        <dbReference type="Proteomes" id="UP000016860"/>
    </source>
</evidence>
<dbReference type="AlphaFoldDB" id="U4R282"/>
<comment type="caution">
    <text evidence="1">The sequence shown here is derived from an EMBL/GenBank/DDBJ whole genome shotgun (WGS) entry which is preliminary data.</text>
</comment>
<dbReference type="PATRIC" id="fig|1330534.3.peg.1722"/>
<dbReference type="STRING" id="1330534.L323_08660"/>
<proteinExistence type="predicted"/>
<sequence>MKMKLLPSEVDKQDFDILLWLALSPDEETTKDEIEAANAPIMGML</sequence>
<evidence type="ECO:0000313" key="1">
    <source>
        <dbReference type="EMBL" id="EPR12362.1"/>
    </source>
</evidence>
<dbReference type="Proteomes" id="UP000016860">
    <property type="component" value="Unassembled WGS sequence"/>
</dbReference>